<comment type="similarity">
    <text evidence="1">Belongs to the CAF1 family.</text>
</comment>
<dbReference type="GO" id="GO:0015030">
    <property type="term" value="C:Cajal body"/>
    <property type="evidence" value="ECO:0007669"/>
    <property type="project" value="TreeGrafter"/>
</dbReference>
<dbReference type="PANTHER" id="PTHR15092">
    <property type="entry name" value="POLY A -SPECIFIC RIBONUCLEASE/TARGET OF EGR1, MEMBER 1"/>
    <property type="match status" value="1"/>
</dbReference>
<name>A0A9N8ZEX8_9GLOM</name>
<dbReference type="SUPFAM" id="SSF53098">
    <property type="entry name" value="Ribonuclease H-like"/>
    <property type="match status" value="1"/>
</dbReference>
<sequence length="454" mass="52212">MTRREIPATINLSTFNDVTIENLVSLQTKIKNTISRASFIALDAEFTGLGGRHADTKAFNLEDRYENLCKVAKSYAILSLGFTTFELLSTEEGEIRSNELEKSYAVHNFSFTLSCQSEHKVSPNSLKFLAGVGFDFHKQLMHGIPYEPGPDKAFHYKNHPNSIMRSIFSHILEQKIPLVVHNGFLDLIFIYYAFYADLPSDLHSFIADLTEMFPAGIIDTKYISSYVTDEKTTFLAYLYRKYEREQFERKMAGKKEYLDMKLQDRLSCIPAKRSRNEEDEMNMKCGKSHDLDLILDYEAEQEDRRKHHKFDSTLKISIKTKKDGDSSADVSPSSSSPTLETEHSSLRFSVDNVKISAKAKTVNDRNHRRENSLSVTPRTKENIETYHAAHFDSYMTGFVFARQLLILSEVEVLNEHKNKLYLMNKDRPLLVQKSEFANTSEGHRMKVEEANRSK</sequence>
<dbReference type="EMBL" id="CAJVPI010000175">
    <property type="protein sequence ID" value="CAG8494954.1"/>
    <property type="molecule type" value="Genomic_DNA"/>
</dbReference>
<dbReference type="GO" id="GO:0017069">
    <property type="term" value="F:snRNA binding"/>
    <property type="evidence" value="ECO:0007669"/>
    <property type="project" value="TreeGrafter"/>
</dbReference>
<dbReference type="GO" id="GO:0034472">
    <property type="term" value="P:snRNA 3'-end processing"/>
    <property type="evidence" value="ECO:0007669"/>
    <property type="project" value="TreeGrafter"/>
</dbReference>
<dbReference type="Proteomes" id="UP000789739">
    <property type="component" value="Unassembled WGS sequence"/>
</dbReference>
<dbReference type="PANTHER" id="PTHR15092:SF37">
    <property type="entry name" value="TARGET OF EGR1 PROTEIN 1"/>
    <property type="match status" value="1"/>
</dbReference>
<evidence type="ECO:0000256" key="2">
    <source>
        <dbReference type="SAM" id="MobiDB-lite"/>
    </source>
</evidence>
<comment type="caution">
    <text evidence="3">The sequence shown here is derived from an EMBL/GenBank/DDBJ whole genome shotgun (WGS) entry which is preliminary data.</text>
</comment>
<reference evidence="3" key="1">
    <citation type="submission" date="2021-06" db="EMBL/GenBank/DDBJ databases">
        <authorList>
            <person name="Kallberg Y."/>
            <person name="Tangrot J."/>
            <person name="Rosling A."/>
        </authorList>
    </citation>
    <scope>NUCLEOTIDE SEQUENCE</scope>
    <source>
        <strain evidence="3">BR232B</strain>
    </source>
</reference>
<evidence type="ECO:0000313" key="4">
    <source>
        <dbReference type="Proteomes" id="UP000789739"/>
    </source>
</evidence>
<accession>A0A9N8ZEX8</accession>
<evidence type="ECO:0000313" key="3">
    <source>
        <dbReference type="EMBL" id="CAG8494954.1"/>
    </source>
</evidence>
<dbReference type="InterPro" id="IPR036397">
    <property type="entry name" value="RNaseH_sf"/>
</dbReference>
<proteinExistence type="inferred from homology"/>
<gene>
    <name evidence="3" type="ORF">PBRASI_LOCUS2304</name>
</gene>
<feature type="compositionally biased region" description="Low complexity" evidence="2">
    <location>
        <begin position="327"/>
        <end position="339"/>
    </location>
</feature>
<keyword evidence="4" id="KW-1185">Reference proteome</keyword>
<dbReference type="InterPro" id="IPR051181">
    <property type="entry name" value="CAF1_poly(A)_ribonucleases"/>
</dbReference>
<feature type="region of interest" description="Disordered" evidence="2">
    <location>
        <begin position="321"/>
        <end position="343"/>
    </location>
</feature>
<dbReference type="Pfam" id="PF04857">
    <property type="entry name" value="CAF1"/>
    <property type="match status" value="2"/>
</dbReference>
<dbReference type="Gene3D" id="3.30.420.10">
    <property type="entry name" value="Ribonuclease H-like superfamily/Ribonuclease H"/>
    <property type="match status" value="2"/>
</dbReference>
<evidence type="ECO:0000256" key="1">
    <source>
        <dbReference type="ARBA" id="ARBA00008372"/>
    </source>
</evidence>
<protein>
    <submittedName>
        <fullName evidence="3">4383_t:CDS:1</fullName>
    </submittedName>
</protein>
<dbReference type="OrthoDB" id="414075at2759"/>
<organism evidence="3 4">
    <name type="scientific">Paraglomus brasilianum</name>
    <dbReference type="NCBI Taxonomy" id="144538"/>
    <lineage>
        <taxon>Eukaryota</taxon>
        <taxon>Fungi</taxon>
        <taxon>Fungi incertae sedis</taxon>
        <taxon>Mucoromycota</taxon>
        <taxon>Glomeromycotina</taxon>
        <taxon>Glomeromycetes</taxon>
        <taxon>Paraglomerales</taxon>
        <taxon>Paraglomeraceae</taxon>
        <taxon>Paraglomus</taxon>
    </lineage>
</organism>
<dbReference type="AlphaFoldDB" id="A0A9N8ZEX8"/>
<dbReference type="InterPro" id="IPR012337">
    <property type="entry name" value="RNaseH-like_sf"/>
</dbReference>
<dbReference type="GO" id="GO:0000175">
    <property type="term" value="F:3'-5'-RNA exonuclease activity"/>
    <property type="evidence" value="ECO:0007669"/>
    <property type="project" value="TreeGrafter"/>
</dbReference>
<dbReference type="InterPro" id="IPR006941">
    <property type="entry name" value="RNase_CAF1"/>
</dbReference>